<name>A0ABU6JG30_9BURK</name>
<dbReference type="InterPro" id="IPR032720">
    <property type="entry name" value="Cys_rich_CWC"/>
</dbReference>
<evidence type="ECO:0000313" key="2">
    <source>
        <dbReference type="Proteomes" id="UP001352263"/>
    </source>
</evidence>
<reference evidence="1 2" key="1">
    <citation type="submission" date="2023-10" db="EMBL/GenBank/DDBJ databases">
        <title>Noviherbaspirillum sp. CPCC 100848 genome assembly.</title>
        <authorList>
            <person name="Li X.Y."/>
            <person name="Fang X.M."/>
        </authorList>
    </citation>
    <scope>NUCLEOTIDE SEQUENCE [LARGE SCALE GENOMIC DNA]</scope>
    <source>
        <strain evidence="1 2">CPCC 100848</strain>
    </source>
</reference>
<dbReference type="Proteomes" id="UP001352263">
    <property type="component" value="Unassembled WGS sequence"/>
</dbReference>
<evidence type="ECO:0000313" key="1">
    <source>
        <dbReference type="EMBL" id="MEC4722629.1"/>
    </source>
</evidence>
<organism evidence="1 2">
    <name type="scientific">Noviherbaspirillum album</name>
    <dbReference type="NCBI Taxonomy" id="3080276"/>
    <lineage>
        <taxon>Bacteria</taxon>
        <taxon>Pseudomonadati</taxon>
        <taxon>Pseudomonadota</taxon>
        <taxon>Betaproteobacteria</taxon>
        <taxon>Burkholderiales</taxon>
        <taxon>Oxalobacteraceae</taxon>
        <taxon>Noviherbaspirillum</taxon>
    </lineage>
</organism>
<sequence length="75" mass="7646">MSICSTCGAAFECGMADGPQDTPCWCTGLPPLPESYLSDARKKTGSASSESASCFCPDCLRALIGRARDHAAGGG</sequence>
<dbReference type="RefSeq" id="WP_326509298.1">
    <property type="nucleotide sequence ID" value="NZ_JAWIIV010000033.1"/>
</dbReference>
<protein>
    <submittedName>
        <fullName evidence="1">Cysteine-rich CWC family protein</fullName>
    </submittedName>
</protein>
<dbReference type="Pfam" id="PF14375">
    <property type="entry name" value="Cys_rich_CWC"/>
    <property type="match status" value="1"/>
</dbReference>
<keyword evidence="2" id="KW-1185">Reference proteome</keyword>
<accession>A0ABU6JG30</accession>
<dbReference type="EMBL" id="JAWIIV010000033">
    <property type="protein sequence ID" value="MEC4722629.1"/>
    <property type="molecule type" value="Genomic_DNA"/>
</dbReference>
<comment type="caution">
    <text evidence="1">The sequence shown here is derived from an EMBL/GenBank/DDBJ whole genome shotgun (WGS) entry which is preliminary data.</text>
</comment>
<proteinExistence type="predicted"/>
<gene>
    <name evidence="1" type="ORF">RY831_26025</name>
</gene>